<dbReference type="InterPro" id="IPR028037">
    <property type="entry name" value="Antitoxin_Rv0909/MT0933"/>
</dbReference>
<dbReference type="Pfam" id="PF14013">
    <property type="entry name" value="MT0933_antitox"/>
    <property type="match status" value="1"/>
</dbReference>
<comment type="caution">
    <text evidence="2">The sequence shown here is derived from an EMBL/GenBank/DDBJ whole genome shotgun (WGS) entry which is preliminary data.</text>
</comment>
<feature type="compositionally biased region" description="Basic and acidic residues" evidence="1">
    <location>
        <begin position="31"/>
        <end position="44"/>
    </location>
</feature>
<evidence type="ECO:0000256" key="1">
    <source>
        <dbReference type="SAM" id="MobiDB-lite"/>
    </source>
</evidence>
<evidence type="ECO:0000313" key="3">
    <source>
        <dbReference type="Proteomes" id="UP000237846"/>
    </source>
</evidence>
<dbReference type="RefSeq" id="WP_106243288.1">
    <property type="nucleotide sequence ID" value="NZ_PVZC01000002.1"/>
</dbReference>
<proteinExistence type="predicted"/>
<name>A0A2T0QAT1_9ACTN</name>
<reference evidence="2 3" key="1">
    <citation type="submission" date="2018-03" db="EMBL/GenBank/DDBJ databases">
        <title>Genomic Encyclopedia of Archaeal and Bacterial Type Strains, Phase II (KMG-II): from individual species to whole genera.</title>
        <authorList>
            <person name="Goeker M."/>
        </authorList>
    </citation>
    <scope>NUCLEOTIDE SEQUENCE [LARGE SCALE GENOMIC DNA]</scope>
    <source>
        <strain evidence="2 3">DSM 45601</strain>
    </source>
</reference>
<dbReference type="OrthoDB" id="5125103at2"/>
<sequence length="67" mass="7198">MGGIGDAMDKAKDMAKQHPDKVSEGTGKAAEFAKKKTGGKHDEQIDAASKQARERMDADRQRPDQAG</sequence>
<organism evidence="2 3">
    <name type="scientific">Allonocardiopsis opalescens</name>
    <dbReference type="NCBI Taxonomy" id="1144618"/>
    <lineage>
        <taxon>Bacteria</taxon>
        <taxon>Bacillati</taxon>
        <taxon>Actinomycetota</taxon>
        <taxon>Actinomycetes</taxon>
        <taxon>Streptosporangiales</taxon>
        <taxon>Allonocardiopsis</taxon>
    </lineage>
</organism>
<feature type="region of interest" description="Disordered" evidence="1">
    <location>
        <begin position="1"/>
        <end position="67"/>
    </location>
</feature>
<keyword evidence="3" id="KW-1185">Reference proteome</keyword>
<dbReference type="EMBL" id="PVZC01000002">
    <property type="protein sequence ID" value="PRY00964.1"/>
    <property type="molecule type" value="Genomic_DNA"/>
</dbReference>
<evidence type="ECO:0000313" key="2">
    <source>
        <dbReference type="EMBL" id="PRY00964.1"/>
    </source>
</evidence>
<dbReference type="AlphaFoldDB" id="A0A2T0QAT1"/>
<dbReference type="Proteomes" id="UP000237846">
    <property type="component" value="Unassembled WGS sequence"/>
</dbReference>
<feature type="compositionally biased region" description="Basic and acidic residues" evidence="1">
    <location>
        <begin position="7"/>
        <end position="23"/>
    </location>
</feature>
<gene>
    <name evidence="2" type="ORF">CLV72_102597</name>
</gene>
<feature type="compositionally biased region" description="Basic and acidic residues" evidence="1">
    <location>
        <begin position="51"/>
        <end position="67"/>
    </location>
</feature>
<protein>
    <submittedName>
        <fullName evidence="2">Antitoxin protein of toxin-antitoxin system</fullName>
    </submittedName>
</protein>
<accession>A0A2T0QAT1</accession>